<evidence type="ECO:0000256" key="1">
    <source>
        <dbReference type="ARBA" id="ARBA00004123"/>
    </source>
</evidence>
<dbReference type="Gene3D" id="1.10.10.60">
    <property type="entry name" value="Homeodomain-like"/>
    <property type="match status" value="1"/>
</dbReference>
<dbReference type="InterPro" id="IPR050649">
    <property type="entry name" value="Paired_Homeobox_TFs"/>
</dbReference>
<protein>
    <submittedName>
        <fullName evidence="9">Retinal homeobox protein Rx1</fullName>
    </submittedName>
</protein>
<keyword evidence="10" id="KW-1185">Reference proteome</keyword>
<evidence type="ECO:0000256" key="4">
    <source>
        <dbReference type="ARBA" id="ARBA00023242"/>
    </source>
</evidence>
<dbReference type="Proteomes" id="UP000242188">
    <property type="component" value="Unassembled WGS sequence"/>
</dbReference>
<dbReference type="GO" id="GO:0000977">
    <property type="term" value="F:RNA polymerase II transcription regulatory region sequence-specific DNA binding"/>
    <property type="evidence" value="ECO:0007669"/>
    <property type="project" value="TreeGrafter"/>
</dbReference>
<feature type="compositionally biased region" description="Low complexity" evidence="7">
    <location>
        <begin position="171"/>
        <end position="181"/>
    </location>
</feature>
<evidence type="ECO:0000256" key="3">
    <source>
        <dbReference type="ARBA" id="ARBA00023155"/>
    </source>
</evidence>
<dbReference type="Pfam" id="PF00046">
    <property type="entry name" value="Homeodomain"/>
    <property type="match status" value="1"/>
</dbReference>
<dbReference type="InterPro" id="IPR009057">
    <property type="entry name" value="Homeodomain-like_sf"/>
</dbReference>
<dbReference type="EMBL" id="NEDP02005570">
    <property type="protein sequence ID" value="OWF38219.1"/>
    <property type="molecule type" value="Genomic_DNA"/>
</dbReference>
<keyword evidence="3 5" id="KW-0371">Homeobox</keyword>
<evidence type="ECO:0000313" key="10">
    <source>
        <dbReference type="Proteomes" id="UP000242188"/>
    </source>
</evidence>
<evidence type="ECO:0000313" key="9">
    <source>
        <dbReference type="EMBL" id="OWF38219.1"/>
    </source>
</evidence>
<feature type="domain" description="Homeobox" evidence="8">
    <location>
        <begin position="10"/>
        <end position="70"/>
    </location>
</feature>
<keyword evidence="4 5" id="KW-0539">Nucleus</keyword>
<dbReference type="OrthoDB" id="6159439at2759"/>
<comment type="caution">
    <text evidence="9">The sequence shown here is derived from an EMBL/GenBank/DDBJ whole genome shotgun (WGS) entry which is preliminary data.</text>
</comment>
<organism evidence="9 10">
    <name type="scientific">Mizuhopecten yessoensis</name>
    <name type="common">Japanese scallop</name>
    <name type="synonym">Patinopecten yessoensis</name>
    <dbReference type="NCBI Taxonomy" id="6573"/>
    <lineage>
        <taxon>Eukaryota</taxon>
        <taxon>Metazoa</taxon>
        <taxon>Spiralia</taxon>
        <taxon>Lophotrochozoa</taxon>
        <taxon>Mollusca</taxon>
        <taxon>Bivalvia</taxon>
        <taxon>Autobranchia</taxon>
        <taxon>Pteriomorphia</taxon>
        <taxon>Pectinida</taxon>
        <taxon>Pectinoidea</taxon>
        <taxon>Pectinidae</taxon>
        <taxon>Mizuhopecten</taxon>
    </lineage>
</organism>
<proteinExistence type="predicted"/>
<evidence type="ECO:0000259" key="8">
    <source>
        <dbReference type="PROSITE" id="PS50071"/>
    </source>
</evidence>
<dbReference type="PROSITE" id="PS50071">
    <property type="entry name" value="HOMEOBOX_2"/>
    <property type="match status" value="1"/>
</dbReference>
<dbReference type="PANTHER" id="PTHR24329:SF543">
    <property type="entry name" value="FI01017P-RELATED"/>
    <property type="match status" value="1"/>
</dbReference>
<dbReference type="STRING" id="6573.A0A210PNY9"/>
<feature type="region of interest" description="Disordered" evidence="7">
    <location>
        <begin position="170"/>
        <end position="195"/>
    </location>
</feature>
<dbReference type="PANTHER" id="PTHR24329">
    <property type="entry name" value="HOMEOBOX PROTEIN ARISTALESS"/>
    <property type="match status" value="1"/>
</dbReference>
<evidence type="ECO:0000256" key="6">
    <source>
        <dbReference type="RuleBase" id="RU000682"/>
    </source>
</evidence>
<dbReference type="PROSITE" id="PS00027">
    <property type="entry name" value="HOMEOBOX_1"/>
    <property type="match status" value="1"/>
</dbReference>
<dbReference type="GO" id="GO:0000981">
    <property type="term" value="F:DNA-binding transcription factor activity, RNA polymerase II-specific"/>
    <property type="evidence" value="ECO:0007669"/>
    <property type="project" value="InterPro"/>
</dbReference>
<gene>
    <name evidence="9" type="ORF">KP79_PYT10594</name>
</gene>
<reference evidence="9 10" key="1">
    <citation type="journal article" date="2017" name="Nat. Ecol. Evol.">
        <title>Scallop genome provides insights into evolution of bilaterian karyotype and development.</title>
        <authorList>
            <person name="Wang S."/>
            <person name="Zhang J."/>
            <person name="Jiao W."/>
            <person name="Li J."/>
            <person name="Xun X."/>
            <person name="Sun Y."/>
            <person name="Guo X."/>
            <person name="Huan P."/>
            <person name="Dong B."/>
            <person name="Zhang L."/>
            <person name="Hu X."/>
            <person name="Sun X."/>
            <person name="Wang J."/>
            <person name="Zhao C."/>
            <person name="Wang Y."/>
            <person name="Wang D."/>
            <person name="Huang X."/>
            <person name="Wang R."/>
            <person name="Lv J."/>
            <person name="Li Y."/>
            <person name="Zhang Z."/>
            <person name="Liu B."/>
            <person name="Lu W."/>
            <person name="Hui Y."/>
            <person name="Liang J."/>
            <person name="Zhou Z."/>
            <person name="Hou R."/>
            <person name="Li X."/>
            <person name="Liu Y."/>
            <person name="Li H."/>
            <person name="Ning X."/>
            <person name="Lin Y."/>
            <person name="Zhao L."/>
            <person name="Xing Q."/>
            <person name="Dou J."/>
            <person name="Li Y."/>
            <person name="Mao J."/>
            <person name="Guo H."/>
            <person name="Dou H."/>
            <person name="Li T."/>
            <person name="Mu C."/>
            <person name="Jiang W."/>
            <person name="Fu Q."/>
            <person name="Fu X."/>
            <person name="Miao Y."/>
            <person name="Liu J."/>
            <person name="Yu Q."/>
            <person name="Li R."/>
            <person name="Liao H."/>
            <person name="Li X."/>
            <person name="Kong Y."/>
            <person name="Jiang Z."/>
            <person name="Chourrout D."/>
            <person name="Li R."/>
            <person name="Bao Z."/>
        </authorList>
    </citation>
    <scope>NUCLEOTIDE SEQUENCE [LARGE SCALE GENOMIC DNA]</scope>
    <source>
        <strain evidence="9 10">PY_sf001</strain>
    </source>
</reference>
<dbReference type="AlphaFoldDB" id="A0A210PNY9"/>
<evidence type="ECO:0000256" key="5">
    <source>
        <dbReference type="PROSITE-ProRule" id="PRU00108"/>
    </source>
</evidence>
<keyword evidence="2 5" id="KW-0238">DNA-binding</keyword>
<dbReference type="SMART" id="SM00389">
    <property type="entry name" value="HOX"/>
    <property type="match status" value="1"/>
</dbReference>
<dbReference type="SUPFAM" id="SSF46689">
    <property type="entry name" value="Homeodomain-like"/>
    <property type="match status" value="1"/>
</dbReference>
<evidence type="ECO:0000256" key="2">
    <source>
        <dbReference type="ARBA" id="ARBA00023125"/>
    </source>
</evidence>
<dbReference type="InterPro" id="IPR017970">
    <property type="entry name" value="Homeobox_CS"/>
</dbReference>
<name>A0A210PNY9_MIZYE</name>
<sequence length="258" mass="28873">MTMGAPSERKCSQRNRIKYTTEQLERLEREFGISHYPDTATMENLAFGLNVSLDRVSIWFQNRRSKFKRQSKDSHVTWMRKQIFNQDTSSTSCRVVQPKFVPQRHVLSAPAYPLSGRRDLAWHMRPSSNLHYLPSAPAIFDQLADAHHGQSPPSRGNGCPTSPETAFYTYSQCSDPGSQSPPQSPPGSSPMTSPLSTHALMMSHLMNEGHQMVTSTSSYQTCANQTPPSCVFADYNNPMPLYPPCSTPFSSRPQLTGV</sequence>
<evidence type="ECO:0000256" key="7">
    <source>
        <dbReference type="SAM" id="MobiDB-lite"/>
    </source>
</evidence>
<feature type="DNA-binding region" description="Homeobox" evidence="5">
    <location>
        <begin position="12"/>
        <end position="71"/>
    </location>
</feature>
<comment type="subcellular location">
    <subcellularLocation>
        <location evidence="1 5 6">Nucleus</location>
    </subcellularLocation>
</comment>
<dbReference type="InterPro" id="IPR001356">
    <property type="entry name" value="HD"/>
</dbReference>
<accession>A0A210PNY9</accession>
<dbReference type="CDD" id="cd00086">
    <property type="entry name" value="homeodomain"/>
    <property type="match status" value="1"/>
</dbReference>
<dbReference type="GO" id="GO:0005634">
    <property type="term" value="C:nucleus"/>
    <property type="evidence" value="ECO:0007669"/>
    <property type="project" value="UniProtKB-SubCell"/>
</dbReference>